<organism evidence="3 4">
    <name type="scientific">Candidatus Iainarchaeum sp</name>
    <dbReference type="NCBI Taxonomy" id="3101447"/>
    <lineage>
        <taxon>Archaea</taxon>
        <taxon>Candidatus Iainarchaeota</taxon>
        <taxon>Candidatus Iainarchaeia</taxon>
        <taxon>Candidatus Iainarchaeales</taxon>
        <taxon>Candidatus Iainarchaeaceae</taxon>
        <taxon>Candidatus Iainarchaeum</taxon>
    </lineage>
</organism>
<feature type="compositionally biased region" description="Basic residues" evidence="2">
    <location>
        <begin position="204"/>
        <end position="214"/>
    </location>
</feature>
<accession>A0A938YRP8</accession>
<feature type="compositionally biased region" description="Basic residues" evidence="2">
    <location>
        <begin position="165"/>
        <end position="176"/>
    </location>
</feature>
<feature type="region of interest" description="Disordered" evidence="2">
    <location>
        <begin position="165"/>
        <end position="356"/>
    </location>
</feature>
<comment type="caution">
    <text evidence="3">The sequence shown here is derived from an EMBL/GenBank/DDBJ whole genome shotgun (WGS) entry which is preliminary data.</text>
</comment>
<name>A0A938YRP8_9ARCH</name>
<gene>
    <name evidence="3" type="ORF">JW744_04440</name>
</gene>
<keyword evidence="1" id="KW-0175">Coiled coil</keyword>
<protein>
    <submittedName>
        <fullName evidence="3">Uncharacterized protein</fullName>
    </submittedName>
</protein>
<evidence type="ECO:0000313" key="3">
    <source>
        <dbReference type="EMBL" id="MBN2067690.1"/>
    </source>
</evidence>
<feature type="compositionally biased region" description="Low complexity" evidence="2">
    <location>
        <begin position="190"/>
        <end position="202"/>
    </location>
</feature>
<evidence type="ECO:0000256" key="1">
    <source>
        <dbReference type="SAM" id="Coils"/>
    </source>
</evidence>
<proteinExistence type="predicted"/>
<dbReference type="Proteomes" id="UP000809243">
    <property type="component" value="Unassembled WGS sequence"/>
</dbReference>
<sequence>MHKDLSKKLEAVKQKAIAVEKEIIERDKAGMALIQKQIQLEDRLDSVLTKMISLEKARVSTAKQKSKKKQASLTKRIERLKKKQKGYEQKRELLKNMKQKSKGIKSELRSIERKIMNETKELYKMHEDKKAEALERRVMEAELAMPGLKAKGRKKIKRAMKKLAKRRAAKKLKPVKKKADAKPVKKVAAKKPGSAGAKPAAKQRPVKAKLKRIPRAAVPVEKPAAKKPGQKIGAEELVKKRPAFLDLLPDQEEAPQEQPRLKPLKLEGIGGKPAKAKKPKTAPAKPVAPKREKPKPVHVKVEKPRPVEKREEPSVETPEDLLSKTMEKAKREKLAVQEKEAPVEREPEPAPEKAVGDVTSDFTEFHTMTVSISHPKWANRKGKPAHSVLSQENGPYSFDLVQVPTQGRTLEDYITQAIVKVESNIGSKVLERRKDTDKAFLVYIDLRNGVEYLNKAIFFLHEDQIYKLVFSSPKDSFGNINELFWKTARSIHFR</sequence>
<evidence type="ECO:0000256" key="2">
    <source>
        <dbReference type="SAM" id="MobiDB-lite"/>
    </source>
</evidence>
<feature type="compositionally biased region" description="Basic and acidic residues" evidence="2">
    <location>
        <begin position="289"/>
        <end position="313"/>
    </location>
</feature>
<reference evidence="3" key="1">
    <citation type="submission" date="2021-01" db="EMBL/GenBank/DDBJ databases">
        <title>Active Sulfur Cycling in an Early Earth Analoge.</title>
        <authorList>
            <person name="Hahn C.R."/>
            <person name="Youssef N.H."/>
            <person name="Elshahed M."/>
        </authorList>
    </citation>
    <scope>NUCLEOTIDE SEQUENCE</scope>
    <source>
        <strain evidence="3">Zod_Metabat.1151</strain>
    </source>
</reference>
<evidence type="ECO:0000313" key="4">
    <source>
        <dbReference type="Proteomes" id="UP000809243"/>
    </source>
</evidence>
<feature type="coiled-coil region" evidence="1">
    <location>
        <begin position="63"/>
        <end position="151"/>
    </location>
</feature>
<dbReference type="EMBL" id="JAFGDB010000075">
    <property type="protein sequence ID" value="MBN2067690.1"/>
    <property type="molecule type" value="Genomic_DNA"/>
</dbReference>
<feature type="compositionally biased region" description="Basic and acidic residues" evidence="2">
    <location>
        <begin position="321"/>
        <end position="355"/>
    </location>
</feature>
<dbReference type="AlphaFoldDB" id="A0A938YRP8"/>